<evidence type="ECO:0000256" key="1">
    <source>
        <dbReference type="SAM" id="Phobius"/>
    </source>
</evidence>
<comment type="caution">
    <text evidence="2">The sequence shown here is derived from an EMBL/GenBank/DDBJ whole genome shotgun (WGS) entry which is preliminary data.</text>
</comment>
<keyword evidence="1" id="KW-1133">Transmembrane helix</keyword>
<dbReference type="RefSeq" id="WP_003471356.1">
    <property type="nucleotide sequence ID" value="NZ_APML01000052.1"/>
</dbReference>
<keyword evidence="1" id="KW-0812">Transmembrane</keyword>
<dbReference type="PATRIC" id="fig|1308866.3.peg.2340"/>
<keyword evidence="3" id="KW-1185">Reference proteome</keyword>
<evidence type="ECO:0000313" key="3">
    <source>
        <dbReference type="Proteomes" id="UP000012283"/>
    </source>
</evidence>
<proteinExistence type="predicted"/>
<dbReference type="Proteomes" id="UP000012283">
    <property type="component" value="Unassembled WGS sequence"/>
</dbReference>
<accession>N4WP76</accession>
<reference evidence="2 3" key="1">
    <citation type="submission" date="2013-03" db="EMBL/GenBank/DDBJ databases">
        <title>Draft genome sequence of Gracibacillus halophilus YIM-C55.5, a moderately halophilic and thermophilic organism from the Xiaochaidamu salt lake.</title>
        <authorList>
            <person name="Sugumar T."/>
            <person name="Polireddy D.R."/>
            <person name="Antony A."/>
            <person name="Madhava Y.R."/>
            <person name="Sivakumar N."/>
        </authorList>
    </citation>
    <scope>NUCLEOTIDE SEQUENCE [LARGE SCALE GENOMIC DNA]</scope>
    <source>
        <strain evidence="2 3">YIM-C55.5</strain>
    </source>
</reference>
<dbReference type="AlphaFoldDB" id="N4WP76"/>
<organism evidence="2 3">
    <name type="scientific">Gracilibacillus halophilus YIM-C55.5</name>
    <dbReference type="NCBI Taxonomy" id="1308866"/>
    <lineage>
        <taxon>Bacteria</taxon>
        <taxon>Bacillati</taxon>
        <taxon>Bacillota</taxon>
        <taxon>Bacilli</taxon>
        <taxon>Bacillales</taxon>
        <taxon>Bacillaceae</taxon>
        <taxon>Gracilibacillus</taxon>
    </lineage>
</organism>
<feature type="transmembrane region" description="Helical" evidence="1">
    <location>
        <begin position="6"/>
        <end position="28"/>
    </location>
</feature>
<gene>
    <name evidence="2" type="ORF">J416_11582</name>
</gene>
<protein>
    <recommendedName>
        <fullName evidence="4">DUF4083 domain-containing protein</fullName>
    </recommendedName>
</protein>
<keyword evidence="1" id="KW-0472">Membrane</keyword>
<name>N4WP76_9BACI</name>
<evidence type="ECO:0008006" key="4">
    <source>
        <dbReference type="Google" id="ProtNLM"/>
    </source>
</evidence>
<dbReference type="EMBL" id="APML01000052">
    <property type="protein sequence ID" value="ENH96290.1"/>
    <property type="molecule type" value="Genomic_DNA"/>
</dbReference>
<sequence>MYESFNIITILFSIIFGIIMLSIFFFIIRRIFRVHETKTQLERIEHKLDQIITEKEKDDLHRHKK</sequence>
<evidence type="ECO:0000313" key="2">
    <source>
        <dbReference type="EMBL" id="ENH96290.1"/>
    </source>
</evidence>